<evidence type="ECO:0000256" key="2">
    <source>
        <dbReference type="SAM" id="SignalP"/>
    </source>
</evidence>
<keyword evidence="4" id="KW-1185">Reference proteome</keyword>
<accession>A0AAW2FWW0</accession>
<reference evidence="3 4" key="1">
    <citation type="submission" date="2023-03" db="EMBL/GenBank/DDBJ databases">
        <title>High recombination rates correlate with genetic variation in Cardiocondyla obscurior ants.</title>
        <authorList>
            <person name="Errbii M."/>
        </authorList>
    </citation>
    <scope>NUCLEOTIDE SEQUENCE [LARGE SCALE GENOMIC DNA]</scope>
    <source>
        <strain evidence="3">Alpha-2009</strain>
        <tissue evidence="3">Whole body</tissue>
    </source>
</reference>
<evidence type="ECO:0000256" key="1">
    <source>
        <dbReference type="SAM" id="MobiDB-lite"/>
    </source>
</evidence>
<keyword evidence="2" id="KW-0732">Signal</keyword>
<gene>
    <name evidence="3" type="ORF">PUN28_007852</name>
</gene>
<protein>
    <submittedName>
        <fullName evidence="3">Uncharacterized protein</fullName>
    </submittedName>
</protein>
<dbReference type="Proteomes" id="UP001430953">
    <property type="component" value="Unassembled WGS sequence"/>
</dbReference>
<feature type="compositionally biased region" description="Basic and acidic residues" evidence="1">
    <location>
        <begin position="267"/>
        <end position="283"/>
    </location>
</feature>
<proteinExistence type="predicted"/>
<dbReference type="EMBL" id="JADYXP020000007">
    <property type="protein sequence ID" value="KAL0119690.1"/>
    <property type="molecule type" value="Genomic_DNA"/>
</dbReference>
<feature type="chain" id="PRO_5043901332" evidence="2">
    <location>
        <begin position="23"/>
        <end position="341"/>
    </location>
</feature>
<dbReference type="AlphaFoldDB" id="A0AAW2FWW0"/>
<evidence type="ECO:0000313" key="4">
    <source>
        <dbReference type="Proteomes" id="UP001430953"/>
    </source>
</evidence>
<feature type="region of interest" description="Disordered" evidence="1">
    <location>
        <begin position="267"/>
        <end position="290"/>
    </location>
</feature>
<comment type="caution">
    <text evidence="3">The sequence shown here is derived from an EMBL/GenBank/DDBJ whole genome shotgun (WGS) entry which is preliminary data.</text>
</comment>
<name>A0AAW2FWW0_9HYME</name>
<organism evidence="3 4">
    <name type="scientific">Cardiocondyla obscurior</name>
    <dbReference type="NCBI Taxonomy" id="286306"/>
    <lineage>
        <taxon>Eukaryota</taxon>
        <taxon>Metazoa</taxon>
        <taxon>Ecdysozoa</taxon>
        <taxon>Arthropoda</taxon>
        <taxon>Hexapoda</taxon>
        <taxon>Insecta</taxon>
        <taxon>Pterygota</taxon>
        <taxon>Neoptera</taxon>
        <taxon>Endopterygota</taxon>
        <taxon>Hymenoptera</taxon>
        <taxon>Apocrita</taxon>
        <taxon>Aculeata</taxon>
        <taxon>Formicoidea</taxon>
        <taxon>Formicidae</taxon>
        <taxon>Myrmicinae</taxon>
        <taxon>Cardiocondyla</taxon>
    </lineage>
</organism>
<feature type="signal peptide" evidence="2">
    <location>
        <begin position="1"/>
        <end position="22"/>
    </location>
</feature>
<sequence>MGALRSTLPFTGLLYLLPLLNARNLEKAATVEQLNHPIDVIPSEFYGDNGDVELEFLDDSLNPLIISRPINFARDPTKLNVDFQAKVQSKNHPMIPIRGGISTNVQLANQAKLSHDVLLSNGEASKEYSSEEDWIKSAPRSSRDAKKEGNRKNVTLYVYVPDIENVLKEKFAKASMKLGVDVGVPSKKDEDVSKIDASAVDNHSGGTKNYIRLCGLLSDGLANFMQKLRGKDCVKLPASEFNLEPSVRKKGGAIRLVGLKIGRKTGNERDYKDSENESNEKIRRGGATGVEDSVSDVSANYDESSAKVADKFGRGLRFRMINGNLLNDGKLSLSASTALKV</sequence>
<evidence type="ECO:0000313" key="3">
    <source>
        <dbReference type="EMBL" id="KAL0119690.1"/>
    </source>
</evidence>